<dbReference type="Gene3D" id="3.90.780.10">
    <property type="entry name" value="5'-Nucleotidase, C-terminal domain"/>
    <property type="match status" value="1"/>
</dbReference>
<dbReference type="PROSITE" id="PS51257">
    <property type="entry name" value="PROKAR_LIPOPROTEIN"/>
    <property type="match status" value="1"/>
</dbReference>
<feature type="signal peptide" evidence="1">
    <location>
        <begin position="1"/>
        <end position="24"/>
    </location>
</feature>
<name>A0A7M2YC05_9FLAO</name>
<protein>
    <submittedName>
        <fullName evidence="3">Bifunctional NAD pyrophosphatase/5'-nucleotidase</fullName>
    </submittedName>
</protein>
<evidence type="ECO:0000259" key="2">
    <source>
        <dbReference type="Pfam" id="PF02872"/>
    </source>
</evidence>
<dbReference type="PANTHER" id="PTHR11575">
    <property type="entry name" value="5'-NUCLEOTIDASE-RELATED"/>
    <property type="match status" value="1"/>
</dbReference>
<dbReference type="SUPFAM" id="SSF55816">
    <property type="entry name" value="5'-nucleotidase (syn. UDP-sugar hydrolase), C-terminal domain"/>
    <property type="match status" value="1"/>
</dbReference>
<evidence type="ECO:0000313" key="4">
    <source>
        <dbReference type="Proteomes" id="UP000594195"/>
    </source>
</evidence>
<evidence type="ECO:0000256" key="1">
    <source>
        <dbReference type="SAM" id="SignalP"/>
    </source>
</evidence>
<dbReference type="RefSeq" id="WP_193811967.1">
    <property type="nucleotide sequence ID" value="NZ_CP040442.1"/>
</dbReference>
<keyword evidence="4" id="KW-1185">Reference proteome</keyword>
<feature type="domain" description="5'-Nucleotidase C-terminal" evidence="2">
    <location>
        <begin position="70"/>
        <end position="212"/>
    </location>
</feature>
<sequence length="256" mass="28536">MKTKYLISCLALLAIISCKTPLSVANVQTQKNISISKELPEDAIFTKVIEPYKVELEGKMNKLISHTSVDLTKQGDNSNLGNLLADYTFEGADAWGKKNGLPNGVDAAVINIGGIRTNIGAGDILTKHVYEVMPFENELIIVKMKGTDLQGLFDYYLKTQVNNPVSHFYIETENGMNVKELVNGKEIEPTKIYYIATSDYLAMGGDNMSFFEKGELIPTGIKLRDLFLEKFIANPEVKSPTDIRLNFKNKKNKTDE</sequence>
<organism evidence="3 4">
    <name type="scientific">Kaistella flava</name>
    <name type="common">ex Peng et al. 2021</name>
    <dbReference type="NCBI Taxonomy" id="2038776"/>
    <lineage>
        <taxon>Bacteria</taxon>
        <taxon>Pseudomonadati</taxon>
        <taxon>Bacteroidota</taxon>
        <taxon>Flavobacteriia</taxon>
        <taxon>Flavobacteriales</taxon>
        <taxon>Weeksellaceae</taxon>
        <taxon>Chryseobacterium group</taxon>
        <taxon>Kaistella</taxon>
    </lineage>
</organism>
<keyword evidence="1" id="KW-0732">Signal</keyword>
<feature type="chain" id="PRO_5033014302" evidence="1">
    <location>
        <begin position="25"/>
        <end position="256"/>
    </location>
</feature>
<reference evidence="3 4" key="1">
    <citation type="submission" date="2019-05" db="EMBL/GenBank/DDBJ databases">
        <title>Chryseobacterium sp. isolated from King George Island, maritime Antarctica.</title>
        <authorList>
            <person name="Peng X."/>
        </authorList>
    </citation>
    <scope>NUCLEOTIDE SEQUENCE [LARGE SCALE GENOMIC DNA]</scope>
    <source>
        <strain evidence="3 4">7-3A</strain>
    </source>
</reference>
<accession>A0A7M2YC05</accession>
<dbReference type="PRINTS" id="PR01607">
    <property type="entry name" value="APYRASEFAMLY"/>
</dbReference>
<dbReference type="PANTHER" id="PTHR11575:SF24">
    <property type="entry name" value="5'-NUCLEOTIDASE"/>
    <property type="match status" value="1"/>
</dbReference>
<dbReference type="GO" id="GO:0030288">
    <property type="term" value="C:outer membrane-bounded periplasmic space"/>
    <property type="evidence" value="ECO:0007669"/>
    <property type="project" value="TreeGrafter"/>
</dbReference>
<dbReference type="InterPro" id="IPR006179">
    <property type="entry name" value="5_nucleotidase/apyrase"/>
</dbReference>
<gene>
    <name evidence="3" type="ORF">Q73A0000_16215</name>
</gene>
<dbReference type="Proteomes" id="UP000594195">
    <property type="component" value="Chromosome"/>
</dbReference>
<dbReference type="GO" id="GO:0009166">
    <property type="term" value="P:nucleotide catabolic process"/>
    <property type="evidence" value="ECO:0007669"/>
    <property type="project" value="InterPro"/>
</dbReference>
<dbReference type="InterPro" id="IPR008334">
    <property type="entry name" value="5'-Nucleotdase_C"/>
</dbReference>
<evidence type="ECO:0000313" key="3">
    <source>
        <dbReference type="EMBL" id="QOW11797.1"/>
    </source>
</evidence>
<proteinExistence type="predicted"/>
<dbReference type="EMBL" id="CP040442">
    <property type="protein sequence ID" value="QOW11797.1"/>
    <property type="molecule type" value="Genomic_DNA"/>
</dbReference>
<dbReference type="InterPro" id="IPR036907">
    <property type="entry name" value="5'-Nucleotdase_C_sf"/>
</dbReference>
<dbReference type="AlphaFoldDB" id="A0A7M2YC05"/>
<dbReference type="KEGG" id="kfa:Q73A0000_16215"/>
<dbReference type="Pfam" id="PF02872">
    <property type="entry name" value="5_nucleotid_C"/>
    <property type="match status" value="1"/>
</dbReference>
<dbReference type="GO" id="GO:0016787">
    <property type="term" value="F:hydrolase activity"/>
    <property type="evidence" value="ECO:0007669"/>
    <property type="project" value="InterPro"/>
</dbReference>